<keyword evidence="8" id="KW-1185">Reference proteome</keyword>
<dbReference type="EMBL" id="CM003608">
    <property type="protein sequence ID" value="KYP65123.1"/>
    <property type="molecule type" value="Genomic_DNA"/>
</dbReference>
<organism evidence="7 8">
    <name type="scientific">Cajanus cajan</name>
    <name type="common">Pigeon pea</name>
    <name type="synonym">Cajanus indicus</name>
    <dbReference type="NCBI Taxonomy" id="3821"/>
    <lineage>
        <taxon>Eukaryota</taxon>
        <taxon>Viridiplantae</taxon>
        <taxon>Streptophyta</taxon>
        <taxon>Embryophyta</taxon>
        <taxon>Tracheophyta</taxon>
        <taxon>Spermatophyta</taxon>
        <taxon>Magnoliopsida</taxon>
        <taxon>eudicotyledons</taxon>
        <taxon>Gunneridae</taxon>
        <taxon>Pentapetalae</taxon>
        <taxon>rosids</taxon>
        <taxon>fabids</taxon>
        <taxon>Fabales</taxon>
        <taxon>Fabaceae</taxon>
        <taxon>Papilionoideae</taxon>
        <taxon>50 kb inversion clade</taxon>
        <taxon>NPAAA clade</taxon>
        <taxon>indigoferoid/millettioid clade</taxon>
        <taxon>Phaseoleae</taxon>
        <taxon>Cajanus</taxon>
    </lineage>
</organism>
<evidence type="ECO:0000256" key="2">
    <source>
        <dbReference type="ARBA" id="ARBA00022723"/>
    </source>
</evidence>
<proteinExistence type="predicted"/>
<keyword evidence="5" id="KW-0539">Nucleus</keyword>
<dbReference type="PANTHER" id="PTHR46481">
    <property type="entry name" value="ZINC FINGER BED DOMAIN-CONTAINING PROTEIN 4"/>
    <property type="match status" value="1"/>
</dbReference>
<dbReference type="InterPro" id="IPR052035">
    <property type="entry name" value="ZnF_BED_domain_contain"/>
</dbReference>
<keyword evidence="4" id="KW-0862">Zinc</keyword>
<dbReference type="STRING" id="3821.A0A151TDJ3"/>
<keyword evidence="3" id="KW-0863">Zinc-finger</keyword>
<protein>
    <submittedName>
        <fullName evidence="7">AC transposase</fullName>
    </submittedName>
</protein>
<dbReference type="GO" id="GO:0008270">
    <property type="term" value="F:zinc ion binding"/>
    <property type="evidence" value="ECO:0007669"/>
    <property type="project" value="UniProtKB-KW"/>
</dbReference>
<name>A0A151TDJ3_CAJCA</name>
<keyword evidence="2" id="KW-0479">Metal-binding</keyword>
<accession>A0A151TDJ3</accession>
<sequence length="168" mass="19771">MFKGLGIENKDFSISIEDASYNDSCLRTLKENLSLSTKLILDGSLFHVRCCAQILNLLMQDGLSKIKVIIFNVRKIYINHNDFRLKAFCDVVEQKHLKDRKLIIDCPTRWIFTYQMLLTALKFKIAFVAYKEKEPHYDYALSLKDWNKVEKDCKLLKVFNLVTHNFKK</sequence>
<dbReference type="InterPro" id="IPR012337">
    <property type="entry name" value="RNaseH-like_sf"/>
</dbReference>
<evidence type="ECO:0000313" key="8">
    <source>
        <dbReference type="Proteomes" id="UP000075243"/>
    </source>
</evidence>
<evidence type="ECO:0000313" key="6">
    <source>
        <dbReference type="EMBL" id="KYP65123.1"/>
    </source>
</evidence>
<evidence type="ECO:0000313" key="7">
    <source>
        <dbReference type="EMBL" id="KYP65129.1"/>
    </source>
</evidence>
<evidence type="ECO:0000256" key="4">
    <source>
        <dbReference type="ARBA" id="ARBA00022833"/>
    </source>
</evidence>
<dbReference type="Gramene" id="C.cajan_11028.t">
    <property type="protein sequence ID" value="C.cajan_11028.t.cds1"/>
    <property type="gene ID" value="C.cajan_11028"/>
</dbReference>
<dbReference type="PANTHER" id="PTHR46481:SF10">
    <property type="entry name" value="ZINC FINGER BED DOMAIN-CONTAINING PROTEIN 39"/>
    <property type="match status" value="1"/>
</dbReference>
<evidence type="ECO:0000256" key="1">
    <source>
        <dbReference type="ARBA" id="ARBA00004123"/>
    </source>
</evidence>
<gene>
    <name evidence="6" type="ORF">KK1_011352</name>
    <name evidence="7" type="ORF">KK1_011358</name>
</gene>
<dbReference type="SUPFAM" id="SSF53098">
    <property type="entry name" value="Ribonuclease H-like"/>
    <property type="match status" value="1"/>
</dbReference>
<reference evidence="7 8" key="1">
    <citation type="journal article" date="2012" name="Nat. Biotechnol.">
        <title>Draft genome sequence of pigeonpea (Cajanus cajan), an orphan legume crop of resource-poor farmers.</title>
        <authorList>
            <person name="Varshney R.K."/>
            <person name="Chen W."/>
            <person name="Li Y."/>
            <person name="Bharti A.K."/>
            <person name="Saxena R.K."/>
            <person name="Schlueter J.A."/>
            <person name="Donoghue M.T."/>
            <person name="Azam S."/>
            <person name="Fan G."/>
            <person name="Whaley A.M."/>
            <person name="Farmer A.D."/>
            <person name="Sheridan J."/>
            <person name="Iwata A."/>
            <person name="Tuteja R."/>
            <person name="Penmetsa R.V."/>
            <person name="Wu W."/>
            <person name="Upadhyaya H.D."/>
            <person name="Yang S.P."/>
            <person name="Shah T."/>
            <person name="Saxena K.B."/>
            <person name="Michael T."/>
            <person name="McCombie W.R."/>
            <person name="Yang B."/>
            <person name="Zhang G."/>
            <person name="Yang H."/>
            <person name="Wang J."/>
            <person name="Spillane C."/>
            <person name="Cook D.R."/>
            <person name="May G.D."/>
            <person name="Xu X."/>
            <person name="Jackson S.A."/>
        </authorList>
    </citation>
    <scope>NUCLEOTIDE SEQUENCE [LARGE SCALE GENOMIC DNA]</scope>
    <source>
        <strain evidence="8">cv. Asha</strain>
    </source>
</reference>
<comment type="subcellular location">
    <subcellularLocation>
        <location evidence="1">Nucleus</location>
    </subcellularLocation>
</comment>
<dbReference type="Gramene" id="C.cajan_11034.t">
    <property type="protein sequence ID" value="C.cajan_11034.t.cds1"/>
    <property type="gene ID" value="C.cajan_11034"/>
</dbReference>
<dbReference type="EMBL" id="CM003608">
    <property type="protein sequence ID" value="KYP65129.1"/>
    <property type="molecule type" value="Genomic_DNA"/>
</dbReference>
<evidence type="ECO:0000256" key="5">
    <source>
        <dbReference type="ARBA" id="ARBA00023242"/>
    </source>
</evidence>
<dbReference type="Proteomes" id="UP000075243">
    <property type="component" value="Chromosome 6"/>
</dbReference>
<evidence type="ECO:0000256" key="3">
    <source>
        <dbReference type="ARBA" id="ARBA00022771"/>
    </source>
</evidence>
<dbReference type="GO" id="GO:0005634">
    <property type="term" value="C:nucleus"/>
    <property type="evidence" value="ECO:0007669"/>
    <property type="project" value="UniProtKB-SubCell"/>
</dbReference>
<dbReference type="AlphaFoldDB" id="A0A151TDJ3"/>